<keyword evidence="3 7" id="KW-0694">RNA-binding</keyword>
<comment type="similarity">
    <text evidence="1 7">Belongs to the universal ribosomal protein uL4 family.</text>
</comment>
<keyword evidence="2 7" id="KW-0699">rRNA-binding</keyword>
<dbReference type="GO" id="GO:1990904">
    <property type="term" value="C:ribonucleoprotein complex"/>
    <property type="evidence" value="ECO:0007669"/>
    <property type="project" value="UniProtKB-KW"/>
</dbReference>
<dbReference type="InterPro" id="IPR002136">
    <property type="entry name" value="Ribosomal_uL4"/>
</dbReference>
<evidence type="ECO:0000313" key="10">
    <source>
        <dbReference type="Proteomes" id="UP000030392"/>
    </source>
</evidence>
<protein>
    <recommendedName>
        <fullName evidence="6 7">Large ribosomal subunit protein uL4</fullName>
    </recommendedName>
</protein>
<dbReference type="GO" id="GO:0003735">
    <property type="term" value="F:structural constituent of ribosome"/>
    <property type="evidence" value="ECO:0007669"/>
    <property type="project" value="InterPro"/>
</dbReference>
<comment type="caution">
    <text evidence="9">The sequence shown here is derived from an EMBL/GenBank/DDBJ whole genome shotgun (WGS) entry which is preliminary data.</text>
</comment>
<comment type="function">
    <text evidence="7">Forms part of the polypeptide exit tunnel.</text>
</comment>
<evidence type="ECO:0000256" key="4">
    <source>
        <dbReference type="ARBA" id="ARBA00022980"/>
    </source>
</evidence>
<accession>A0A0A2C6Q4</accession>
<dbReference type="GO" id="GO:0019843">
    <property type="term" value="F:rRNA binding"/>
    <property type="evidence" value="ECO:0007669"/>
    <property type="project" value="UniProtKB-UniRule"/>
</dbReference>
<dbReference type="Proteomes" id="UP000030392">
    <property type="component" value="Unassembled WGS sequence"/>
</dbReference>
<dbReference type="Pfam" id="PF00573">
    <property type="entry name" value="Ribosomal_L4"/>
    <property type="match status" value="1"/>
</dbReference>
<evidence type="ECO:0000256" key="3">
    <source>
        <dbReference type="ARBA" id="ARBA00022884"/>
    </source>
</evidence>
<dbReference type="HAMAP" id="MF_01328_B">
    <property type="entry name" value="Ribosomal_uL4_B"/>
    <property type="match status" value="1"/>
</dbReference>
<evidence type="ECO:0000256" key="8">
    <source>
        <dbReference type="SAM" id="MobiDB-lite"/>
    </source>
</evidence>
<proteinExistence type="inferred from homology"/>
<keyword evidence="5 7" id="KW-0687">Ribonucleoprotein</keyword>
<dbReference type="Gene3D" id="3.40.1370.10">
    <property type="match status" value="1"/>
</dbReference>
<dbReference type="SUPFAM" id="SSF52166">
    <property type="entry name" value="Ribosomal protein L4"/>
    <property type="match status" value="1"/>
</dbReference>
<dbReference type="GO" id="GO:0006412">
    <property type="term" value="P:translation"/>
    <property type="evidence" value="ECO:0007669"/>
    <property type="project" value="UniProtKB-UniRule"/>
</dbReference>
<comment type="function">
    <text evidence="7">One of the primary rRNA binding proteins, this protein initially binds near the 5'-end of the 23S rRNA. It is important during the early stages of 50S assembly. It makes multiple contacts with different domains of the 23S rRNA in the assembled 50S subunit and ribosome.</text>
</comment>
<dbReference type="AlphaFoldDB" id="A0A0A2C6Q4"/>
<feature type="region of interest" description="Disordered" evidence="8">
    <location>
        <begin position="41"/>
        <end position="95"/>
    </location>
</feature>
<evidence type="ECO:0000256" key="2">
    <source>
        <dbReference type="ARBA" id="ARBA00022730"/>
    </source>
</evidence>
<evidence type="ECO:0000256" key="7">
    <source>
        <dbReference type="HAMAP-Rule" id="MF_01328"/>
    </source>
</evidence>
<reference evidence="10" key="1">
    <citation type="journal article" date="2014" name="Sci. Data">
        <title>Genomes of diverse isolates of the marine cyanobacterium Prochlorococcus.</title>
        <authorList>
            <person name="Biller S."/>
            <person name="Berube P."/>
            <person name="Thompson J."/>
            <person name="Kelly L."/>
            <person name="Roggensack S."/>
            <person name="Awad L."/>
            <person name="Roache-Johnson K."/>
            <person name="Ding H."/>
            <person name="Giovannoni S.J."/>
            <person name="Moore L.R."/>
            <person name="Chisholm S.W."/>
        </authorList>
    </citation>
    <scope>NUCLEOTIDE SEQUENCE [LARGE SCALE GENOMIC DNA]</scope>
    <source>
        <strain evidence="10">PAC1</strain>
    </source>
</reference>
<dbReference type="NCBIfam" id="TIGR03953">
    <property type="entry name" value="rplD_bact"/>
    <property type="match status" value="1"/>
</dbReference>
<feature type="compositionally biased region" description="Polar residues" evidence="8">
    <location>
        <begin position="42"/>
        <end position="55"/>
    </location>
</feature>
<dbReference type="PANTHER" id="PTHR10746:SF17">
    <property type="entry name" value="LARGE RIBOSOMAL SUBUNIT PROTEIN UL4C"/>
    <property type="match status" value="1"/>
</dbReference>
<sequence length="212" mass="23391">MMTNCTVLDWQGKEAGESSIDLKTAKESSAADLLHRAVLRQQAHSRQGTASTLTRSEVRGGGRKPYKQKGTGRARQGSIRTPLRPGGGIIFGPKPRKYNLEMNRKERRLALRTALMSRISDAKIIKDFGSKLEVPKTSEIVALLKRVGIDSDVKILIILNKPSEVIKRSIKNLEKVKLISADQLNVFDLLNANSLVIGEDALSTIKEVYGND</sequence>
<evidence type="ECO:0000256" key="1">
    <source>
        <dbReference type="ARBA" id="ARBA00010528"/>
    </source>
</evidence>
<dbReference type="GO" id="GO:0005840">
    <property type="term" value="C:ribosome"/>
    <property type="evidence" value="ECO:0007669"/>
    <property type="project" value="UniProtKB-KW"/>
</dbReference>
<dbReference type="EMBL" id="JNAX01000004">
    <property type="protein sequence ID" value="KGG22003.1"/>
    <property type="molecule type" value="Genomic_DNA"/>
</dbReference>
<evidence type="ECO:0000313" key="9">
    <source>
        <dbReference type="EMBL" id="KGG22003.1"/>
    </source>
</evidence>
<dbReference type="InterPro" id="IPR013005">
    <property type="entry name" value="Ribosomal_uL4-like"/>
</dbReference>
<evidence type="ECO:0000256" key="5">
    <source>
        <dbReference type="ARBA" id="ARBA00023274"/>
    </source>
</evidence>
<gene>
    <name evidence="7" type="primary">rplD</name>
    <name evidence="7" type="synonym">rpl4</name>
    <name evidence="9" type="ORF">EV03_0322</name>
</gene>
<dbReference type="InterPro" id="IPR023574">
    <property type="entry name" value="Ribosomal_uL4_dom_sf"/>
</dbReference>
<keyword evidence="4 7" id="KW-0689">Ribosomal protein</keyword>
<name>A0A0A2C6Q4_PROMR</name>
<organism evidence="9 10">
    <name type="scientific">Prochlorococcus marinus str. PAC1</name>
    <dbReference type="NCBI Taxonomy" id="59924"/>
    <lineage>
        <taxon>Bacteria</taxon>
        <taxon>Bacillati</taxon>
        <taxon>Cyanobacteriota</taxon>
        <taxon>Cyanophyceae</taxon>
        <taxon>Synechococcales</taxon>
        <taxon>Prochlorococcaceae</taxon>
        <taxon>Prochlorococcus</taxon>
    </lineage>
</organism>
<feature type="compositionally biased region" description="Basic residues" evidence="8">
    <location>
        <begin position="61"/>
        <end position="72"/>
    </location>
</feature>
<evidence type="ECO:0000256" key="6">
    <source>
        <dbReference type="ARBA" id="ARBA00035244"/>
    </source>
</evidence>
<dbReference type="PANTHER" id="PTHR10746">
    <property type="entry name" value="50S RIBOSOMAL PROTEIN L4"/>
    <property type="match status" value="1"/>
</dbReference>
<comment type="subunit">
    <text evidence="7">Part of the 50S ribosomal subunit.</text>
</comment>